<evidence type="ECO:0000313" key="1">
    <source>
        <dbReference type="EMBL" id="KAF2625083.1"/>
    </source>
</evidence>
<dbReference type="EMBL" id="MU006727">
    <property type="protein sequence ID" value="KAF2625083.1"/>
    <property type="molecule type" value="Genomic_DNA"/>
</dbReference>
<name>A0ACB6RTG9_9PLEO</name>
<sequence length="55" mass="6150">MSPESRPKVRNWPNATAQLTVLGLAAVTCGYFCVSLVQRRPRSYQKPETTRSHGC</sequence>
<keyword evidence="2" id="KW-1185">Reference proteome</keyword>
<accession>A0ACB6RTG9</accession>
<organism evidence="1 2">
    <name type="scientific">Macroventuria anomochaeta</name>
    <dbReference type="NCBI Taxonomy" id="301207"/>
    <lineage>
        <taxon>Eukaryota</taxon>
        <taxon>Fungi</taxon>
        <taxon>Dikarya</taxon>
        <taxon>Ascomycota</taxon>
        <taxon>Pezizomycotina</taxon>
        <taxon>Dothideomycetes</taxon>
        <taxon>Pleosporomycetidae</taxon>
        <taxon>Pleosporales</taxon>
        <taxon>Pleosporineae</taxon>
        <taxon>Didymellaceae</taxon>
        <taxon>Macroventuria</taxon>
    </lineage>
</organism>
<reference evidence="1" key="1">
    <citation type="journal article" date="2020" name="Stud. Mycol.">
        <title>101 Dothideomycetes genomes: a test case for predicting lifestyles and emergence of pathogens.</title>
        <authorList>
            <person name="Haridas S."/>
            <person name="Albert R."/>
            <person name="Binder M."/>
            <person name="Bloem J."/>
            <person name="Labutti K."/>
            <person name="Salamov A."/>
            <person name="Andreopoulos B."/>
            <person name="Baker S."/>
            <person name="Barry K."/>
            <person name="Bills G."/>
            <person name="Bluhm B."/>
            <person name="Cannon C."/>
            <person name="Castanera R."/>
            <person name="Culley D."/>
            <person name="Daum C."/>
            <person name="Ezra D."/>
            <person name="Gonzalez J."/>
            <person name="Henrissat B."/>
            <person name="Kuo A."/>
            <person name="Liang C."/>
            <person name="Lipzen A."/>
            <person name="Lutzoni F."/>
            <person name="Magnuson J."/>
            <person name="Mondo S."/>
            <person name="Nolan M."/>
            <person name="Ohm R."/>
            <person name="Pangilinan J."/>
            <person name="Park H.-J."/>
            <person name="Ramirez L."/>
            <person name="Alfaro M."/>
            <person name="Sun H."/>
            <person name="Tritt A."/>
            <person name="Yoshinaga Y."/>
            <person name="Zwiers L.-H."/>
            <person name="Turgeon B."/>
            <person name="Goodwin S."/>
            <person name="Spatafora J."/>
            <person name="Crous P."/>
            <person name="Grigoriev I."/>
        </authorList>
    </citation>
    <scope>NUCLEOTIDE SEQUENCE</scope>
    <source>
        <strain evidence="1">CBS 525.71</strain>
    </source>
</reference>
<proteinExistence type="predicted"/>
<evidence type="ECO:0000313" key="2">
    <source>
        <dbReference type="Proteomes" id="UP000799754"/>
    </source>
</evidence>
<gene>
    <name evidence="1" type="ORF">BU25DRAFT_412891</name>
</gene>
<protein>
    <submittedName>
        <fullName evidence="1">Uncharacterized protein</fullName>
    </submittedName>
</protein>
<dbReference type="Proteomes" id="UP000799754">
    <property type="component" value="Unassembled WGS sequence"/>
</dbReference>
<comment type="caution">
    <text evidence="1">The sequence shown here is derived from an EMBL/GenBank/DDBJ whole genome shotgun (WGS) entry which is preliminary data.</text>
</comment>